<feature type="region of interest" description="Disordered" evidence="1">
    <location>
        <begin position="201"/>
        <end position="232"/>
    </location>
</feature>
<sequence>MKTKLALAISSILALSSCGEDFKQEGDGHSPGSVDISGLPYSGRTLTANVTDSDGFSEEGVVYTWISTNANGTQTDIPDATSKTYELLDTDLENSISVKASYTDNDGDAELSISAPTEVIEAEPAHVAGTVAIEGYAWVGYELTAVIDDPNGVSDDASYEWFANDQPITDAADSDIYTVTENELGKTITVSTTYTDALLLPEGPHTSAPTEAVEPEPAGTEKTKVASITDNSTSGNGQLRYKFSEEDIISKGKMTLSFSKDDLFSGETGKEAYLTLFGTNTTNNDALVDIRIGNTAMKVRDAAGTSGYNDALGEIAPYTAEEWVDVEITWDATAASDSVTPKVTVTINGVEVADFDSLGSTPSVLASGVQTINFKVGDSGSVMGRSALRIDDLKVYAADVIVLEDDFESYADESELTAENGGYTGIEAVVDEIVAIRPTAE</sequence>
<dbReference type="Gene3D" id="2.60.40.2700">
    <property type="match status" value="2"/>
</dbReference>
<gene>
    <name evidence="2" type="ORF">CWS31_015205</name>
</gene>
<keyword evidence="3" id="KW-1185">Reference proteome</keyword>
<accession>A0ABY3MTI2</accession>
<comment type="caution">
    <text evidence="2">The sequence shown here is derived from an EMBL/GenBank/DDBJ whole genome shotgun (WGS) entry which is preliminary data.</text>
</comment>
<evidence type="ECO:0000313" key="2">
    <source>
        <dbReference type="EMBL" id="TYK64516.1"/>
    </source>
</evidence>
<dbReference type="RefSeq" id="WP_101343062.1">
    <property type="nucleotide sequence ID" value="NZ_PJAI02000023.1"/>
</dbReference>
<evidence type="ECO:0000256" key="1">
    <source>
        <dbReference type="SAM" id="MobiDB-lite"/>
    </source>
</evidence>
<evidence type="ECO:0008006" key="4">
    <source>
        <dbReference type="Google" id="ProtNLM"/>
    </source>
</evidence>
<name>A0ABY3MTI2_9GAMM</name>
<dbReference type="PROSITE" id="PS51257">
    <property type="entry name" value="PROKAR_LIPOPROTEIN"/>
    <property type="match status" value="1"/>
</dbReference>
<protein>
    <recommendedName>
        <fullName evidence="4">Concanavalin A-like lectin/glucanases superfamily protein</fullName>
    </recommendedName>
</protein>
<dbReference type="Proteomes" id="UP000815846">
    <property type="component" value="Unassembled WGS sequence"/>
</dbReference>
<proteinExistence type="predicted"/>
<reference evidence="2 3" key="1">
    <citation type="submission" date="2019-08" db="EMBL/GenBank/DDBJ databases">
        <title>Microbe sample from Colwellia echini.</title>
        <authorList>
            <person name="Christiansen L."/>
            <person name="Pathiraja D."/>
            <person name="Schultz-Johansen M."/>
            <person name="Choi I.-G."/>
            <person name="Stougaard P."/>
        </authorList>
    </citation>
    <scope>NUCLEOTIDE SEQUENCE [LARGE SCALE GENOMIC DNA]</scope>
    <source>
        <strain evidence="2 3">A3</strain>
    </source>
</reference>
<evidence type="ECO:0000313" key="3">
    <source>
        <dbReference type="Proteomes" id="UP000815846"/>
    </source>
</evidence>
<dbReference type="EMBL" id="PJAI02000023">
    <property type="protein sequence ID" value="TYK64516.1"/>
    <property type="molecule type" value="Genomic_DNA"/>
</dbReference>
<organism evidence="2 3">
    <name type="scientific">Colwellia echini</name>
    <dbReference type="NCBI Taxonomy" id="1982103"/>
    <lineage>
        <taxon>Bacteria</taxon>
        <taxon>Pseudomonadati</taxon>
        <taxon>Pseudomonadota</taxon>
        <taxon>Gammaproteobacteria</taxon>
        <taxon>Alteromonadales</taxon>
        <taxon>Colwelliaceae</taxon>
        <taxon>Colwellia</taxon>
    </lineage>
</organism>